<evidence type="ECO:0000256" key="6">
    <source>
        <dbReference type="SAM" id="MobiDB-lite"/>
    </source>
</evidence>
<protein>
    <recommendedName>
        <fullName evidence="5">Pre-rRNA-processing protein</fullName>
    </recommendedName>
</protein>
<dbReference type="InterPro" id="IPR024679">
    <property type="entry name" value="Ipi1_N"/>
</dbReference>
<evidence type="ECO:0000256" key="4">
    <source>
        <dbReference type="ARBA" id="ARBA00023242"/>
    </source>
</evidence>
<dbReference type="Pfam" id="PF12333">
    <property type="entry name" value="Ipi1_N"/>
    <property type="match status" value="1"/>
</dbReference>
<evidence type="ECO:0000313" key="9">
    <source>
        <dbReference type="Proteomes" id="UP000305067"/>
    </source>
</evidence>
<dbReference type="OrthoDB" id="361362at2759"/>
<accession>A0A5C3QSR1</accession>
<comment type="similarity">
    <text evidence="3 5">Belongs to the IPI1/TEX10 family.</text>
</comment>
<evidence type="ECO:0000256" key="1">
    <source>
        <dbReference type="ARBA" id="ARBA00002355"/>
    </source>
</evidence>
<dbReference type="AlphaFoldDB" id="A0A5C3QSR1"/>
<keyword evidence="4 5" id="KW-0539">Nucleus</keyword>
<sequence length="729" mass="80162">MGKATKKKKEKAADFSKKKLKLGKGKQLASNAVDTSFKARSIALPSQSILESKSEDTPLTRRRLSLDDLITQLKHYNSGTRKDALLGMRELLSSNLHLIELHLVLIVTACTRAIADEDAGVRKGLLAFFAWLLPIIPPDNLAAHSSVLLLFASSAQTHIFPEIRIDATRLITLLLDYIPDAVVAGWSSKHEGHGARILQGYLGILNGGTRFGETDGPMQATSTASVTLSAGSKLVLLQSLSTFLRHAVDQQSSTSRTATQDINPASMPLPSWYLKRSFTSETAYEAFVSILHPPCIFIRDCISEDVTKDDFLLQCPLVEEDYAFSIADLSDLSPEEMELDSTGESQAAFTAQLSKTLFPTLRSIFLDYAPTVFSPSSRPSEPDTSLVMAVASIAQTLYGSLLRDSSHRDEATDNLRALLGYMTPYFPFTANGTRDQTFQELSLTYCELCALVTMVTHSEQTQRRSHKRARQEYRPKSEQLRAAHDSSMVQVRSYISQLLRGEATRHGQIGAPLSASAYIALLPTVWVLSSSSSTGDDVFASLVEHAVRTSSKSAAKRPAVELIAQLVLLEKASEYHGPFRIPATSKQTGPIEEWLTSLPQTLWELGNQNVALTELILRFLLRTFQQSSSMLSPKVVATLQSRLPAFFSILHPTRGVIAGPFSKLSSPSKPSARRLALDLVFTMARLPTRRKQKGQTPLPAEATSLIQAVDRAIPGLEEEGYWSEIKARI</sequence>
<dbReference type="PANTHER" id="PTHR16056">
    <property type="entry name" value="REGULATOR OF MICROTUBULE DYNAMICS PROTEIN"/>
    <property type="match status" value="1"/>
</dbReference>
<keyword evidence="5" id="KW-0690">Ribosome biogenesis</keyword>
<reference evidence="8 9" key="1">
    <citation type="journal article" date="2019" name="Nat. Ecol. Evol.">
        <title>Megaphylogeny resolves global patterns of mushroom evolution.</title>
        <authorList>
            <person name="Varga T."/>
            <person name="Krizsan K."/>
            <person name="Foldi C."/>
            <person name="Dima B."/>
            <person name="Sanchez-Garcia M."/>
            <person name="Sanchez-Ramirez S."/>
            <person name="Szollosi G.J."/>
            <person name="Szarkandi J.G."/>
            <person name="Papp V."/>
            <person name="Albert L."/>
            <person name="Andreopoulos W."/>
            <person name="Angelini C."/>
            <person name="Antonin V."/>
            <person name="Barry K.W."/>
            <person name="Bougher N.L."/>
            <person name="Buchanan P."/>
            <person name="Buyck B."/>
            <person name="Bense V."/>
            <person name="Catcheside P."/>
            <person name="Chovatia M."/>
            <person name="Cooper J."/>
            <person name="Damon W."/>
            <person name="Desjardin D."/>
            <person name="Finy P."/>
            <person name="Geml J."/>
            <person name="Haridas S."/>
            <person name="Hughes K."/>
            <person name="Justo A."/>
            <person name="Karasinski D."/>
            <person name="Kautmanova I."/>
            <person name="Kiss B."/>
            <person name="Kocsube S."/>
            <person name="Kotiranta H."/>
            <person name="LaButti K.M."/>
            <person name="Lechner B.E."/>
            <person name="Liimatainen K."/>
            <person name="Lipzen A."/>
            <person name="Lukacs Z."/>
            <person name="Mihaltcheva S."/>
            <person name="Morgado L.N."/>
            <person name="Niskanen T."/>
            <person name="Noordeloos M.E."/>
            <person name="Ohm R.A."/>
            <person name="Ortiz-Santana B."/>
            <person name="Ovrebo C."/>
            <person name="Racz N."/>
            <person name="Riley R."/>
            <person name="Savchenko A."/>
            <person name="Shiryaev A."/>
            <person name="Soop K."/>
            <person name="Spirin V."/>
            <person name="Szebenyi C."/>
            <person name="Tomsovsky M."/>
            <person name="Tulloss R.E."/>
            <person name="Uehling J."/>
            <person name="Grigoriev I.V."/>
            <person name="Vagvolgyi C."/>
            <person name="Papp T."/>
            <person name="Martin F.M."/>
            <person name="Miettinen O."/>
            <person name="Hibbett D.S."/>
            <person name="Nagy L.G."/>
        </authorList>
    </citation>
    <scope>NUCLEOTIDE SEQUENCE [LARGE SCALE GENOMIC DNA]</scope>
    <source>
        <strain evidence="8 9">CBS 309.79</strain>
    </source>
</reference>
<feature type="compositionally biased region" description="Basic and acidic residues" evidence="6">
    <location>
        <begin position="470"/>
        <end position="482"/>
    </location>
</feature>
<gene>
    <name evidence="8" type="ORF">BDV98DRAFT_504379</name>
</gene>
<dbReference type="PANTHER" id="PTHR16056:SF2">
    <property type="entry name" value="TESTIS-EXPRESSED PROTEIN 10"/>
    <property type="match status" value="1"/>
</dbReference>
<evidence type="ECO:0000256" key="2">
    <source>
        <dbReference type="ARBA" id="ARBA00004123"/>
    </source>
</evidence>
<comment type="function">
    <text evidence="1 5">Component of the RIX1 complex required for processing of ITS2 sequences from 35S pre-rRNA.</text>
</comment>
<evidence type="ECO:0000313" key="8">
    <source>
        <dbReference type="EMBL" id="TFL03561.1"/>
    </source>
</evidence>
<organism evidence="8 9">
    <name type="scientific">Pterulicium gracile</name>
    <dbReference type="NCBI Taxonomy" id="1884261"/>
    <lineage>
        <taxon>Eukaryota</taxon>
        <taxon>Fungi</taxon>
        <taxon>Dikarya</taxon>
        <taxon>Basidiomycota</taxon>
        <taxon>Agaricomycotina</taxon>
        <taxon>Agaricomycetes</taxon>
        <taxon>Agaricomycetidae</taxon>
        <taxon>Agaricales</taxon>
        <taxon>Pleurotineae</taxon>
        <taxon>Pterulaceae</taxon>
        <taxon>Pterulicium</taxon>
    </lineage>
</organism>
<comment type="subunit">
    <text evidence="5">Component of the RIX1 complex.</text>
</comment>
<evidence type="ECO:0000256" key="3">
    <source>
        <dbReference type="ARBA" id="ARBA00006427"/>
    </source>
</evidence>
<evidence type="ECO:0000256" key="5">
    <source>
        <dbReference type="RuleBase" id="RU368021"/>
    </source>
</evidence>
<proteinExistence type="inferred from homology"/>
<evidence type="ECO:0000259" key="7">
    <source>
        <dbReference type="Pfam" id="PF12333"/>
    </source>
</evidence>
<dbReference type="EMBL" id="ML178820">
    <property type="protein sequence ID" value="TFL03561.1"/>
    <property type="molecule type" value="Genomic_DNA"/>
</dbReference>
<dbReference type="GO" id="GO:0120330">
    <property type="term" value="C:rixosome complex"/>
    <property type="evidence" value="ECO:0007669"/>
    <property type="project" value="UniProtKB-UniRule"/>
</dbReference>
<dbReference type="GO" id="GO:0006364">
    <property type="term" value="P:rRNA processing"/>
    <property type="evidence" value="ECO:0007669"/>
    <property type="project" value="UniProtKB-UniRule"/>
</dbReference>
<feature type="domain" description="Pre-rRNA-processing protein Ipi1 N-terminal" evidence="7">
    <location>
        <begin position="140"/>
        <end position="244"/>
    </location>
</feature>
<dbReference type="STRING" id="1884261.A0A5C3QSR1"/>
<dbReference type="Gene3D" id="1.25.10.10">
    <property type="entry name" value="Leucine-rich Repeat Variant"/>
    <property type="match status" value="1"/>
</dbReference>
<keyword evidence="5" id="KW-0698">rRNA processing</keyword>
<feature type="region of interest" description="Disordered" evidence="6">
    <location>
        <begin position="460"/>
        <end position="482"/>
    </location>
</feature>
<name>A0A5C3QSR1_9AGAR</name>
<keyword evidence="9" id="KW-1185">Reference proteome</keyword>
<dbReference type="InterPro" id="IPR016024">
    <property type="entry name" value="ARM-type_fold"/>
</dbReference>
<dbReference type="SUPFAM" id="SSF48371">
    <property type="entry name" value="ARM repeat"/>
    <property type="match status" value="1"/>
</dbReference>
<dbReference type="Proteomes" id="UP000305067">
    <property type="component" value="Unassembled WGS sequence"/>
</dbReference>
<dbReference type="InterPro" id="IPR011989">
    <property type="entry name" value="ARM-like"/>
</dbReference>
<dbReference type="GO" id="GO:0005634">
    <property type="term" value="C:nucleus"/>
    <property type="evidence" value="ECO:0007669"/>
    <property type="project" value="UniProtKB-SubCell"/>
</dbReference>
<comment type="subcellular location">
    <subcellularLocation>
        <location evidence="2 5">Nucleus</location>
    </subcellularLocation>
</comment>